<name>A0A2T0XKW6_9BURK</name>
<feature type="domain" description="Acyl-CoA dehydrogenase/oxidase C-terminal" evidence="6">
    <location>
        <begin position="231"/>
        <end position="394"/>
    </location>
</feature>
<keyword evidence="4" id="KW-0274">FAD</keyword>
<dbReference type="GO" id="GO:0016627">
    <property type="term" value="F:oxidoreductase activity, acting on the CH-CH group of donors"/>
    <property type="evidence" value="ECO:0007669"/>
    <property type="project" value="InterPro"/>
</dbReference>
<comment type="cofactor">
    <cofactor evidence="1">
        <name>FAD</name>
        <dbReference type="ChEBI" id="CHEBI:57692"/>
    </cofactor>
</comment>
<evidence type="ECO:0000256" key="2">
    <source>
        <dbReference type="ARBA" id="ARBA00009347"/>
    </source>
</evidence>
<gene>
    <name evidence="9" type="ORF">BCM14_1056</name>
</gene>
<keyword evidence="10" id="KW-1185">Reference proteome</keyword>
<dbReference type="Proteomes" id="UP000238308">
    <property type="component" value="Unassembled WGS sequence"/>
</dbReference>
<comment type="similarity">
    <text evidence="2">Belongs to the acyl-CoA dehydrogenase family.</text>
</comment>
<dbReference type="InterPro" id="IPR006091">
    <property type="entry name" value="Acyl-CoA_Oxase/DH_mid-dom"/>
</dbReference>
<feature type="domain" description="Acyl-CoA oxidase/dehydrogenase middle" evidence="7">
    <location>
        <begin position="125"/>
        <end position="205"/>
    </location>
</feature>
<dbReference type="FunFam" id="2.40.110.10:FF:000011">
    <property type="entry name" value="Acyl-CoA dehydrogenase FadE34"/>
    <property type="match status" value="1"/>
</dbReference>
<evidence type="ECO:0000259" key="7">
    <source>
        <dbReference type="Pfam" id="PF02770"/>
    </source>
</evidence>
<dbReference type="InterPro" id="IPR009100">
    <property type="entry name" value="AcylCoA_DH/oxidase_NM_dom_sf"/>
</dbReference>
<keyword evidence="5" id="KW-0560">Oxidoreductase</keyword>
<dbReference type="GO" id="GO:0050660">
    <property type="term" value="F:flavin adenine dinucleotide binding"/>
    <property type="evidence" value="ECO:0007669"/>
    <property type="project" value="InterPro"/>
</dbReference>
<dbReference type="InterPro" id="IPR036250">
    <property type="entry name" value="AcylCo_DH-like_C"/>
</dbReference>
<dbReference type="InterPro" id="IPR046373">
    <property type="entry name" value="Acyl-CoA_Oxase/DH_mid-dom_sf"/>
</dbReference>
<reference evidence="9 10" key="1">
    <citation type="submission" date="2018-03" db="EMBL/GenBank/DDBJ databases">
        <title>Genomic Encyclopedia of Type Strains, Phase III (KMG-III): the genomes of soil and plant-associated and newly described type strains.</title>
        <authorList>
            <person name="Whitman W."/>
        </authorList>
    </citation>
    <scope>NUCLEOTIDE SEQUENCE [LARGE SCALE GENOMIC DNA]</scope>
    <source>
        <strain evidence="9 10">MWH-P2sevCIIIb</strain>
    </source>
</reference>
<dbReference type="Pfam" id="PF02771">
    <property type="entry name" value="Acyl-CoA_dh_N"/>
    <property type="match status" value="1"/>
</dbReference>
<evidence type="ECO:0000313" key="10">
    <source>
        <dbReference type="Proteomes" id="UP000238308"/>
    </source>
</evidence>
<evidence type="ECO:0000256" key="3">
    <source>
        <dbReference type="ARBA" id="ARBA00022630"/>
    </source>
</evidence>
<dbReference type="RefSeq" id="WP_106226881.1">
    <property type="nucleotide sequence ID" value="NZ_PVTV01000011.1"/>
</dbReference>
<evidence type="ECO:0000256" key="1">
    <source>
        <dbReference type="ARBA" id="ARBA00001974"/>
    </source>
</evidence>
<evidence type="ECO:0000256" key="4">
    <source>
        <dbReference type="ARBA" id="ARBA00022827"/>
    </source>
</evidence>
<dbReference type="PANTHER" id="PTHR43292:SF3">
    <property type="entry name" value="ACYL-COA DEHYDROGENASE FADE29"/>
    <property type="match status" value="1"/>
</dbReference>
<dbReference type="EMBL" id="PVTV01000011">
    <property type="protein sequence ID" value="PRY99604.1"/>
    <property type="molecule type" value="Genomic_DNA"/>
</dbReference>
<evidence type="ECO:0000256" key="5">
    <source>
        <dbReference type="ARBA" id="ARBA00023002"/>
    </source>
</evidence>
<evidence type="ECO:0008006" key="11">
    <source>
        <dbReference type="Google" id="ProtNLM"/>
    </source>
</evidence>
<dbReference type="Pfam" id="PF02770">
    <property type="entry name" value="Acyl-CoA_dh_M"/>
    <property type="match status" value="1"/>
</dbReference>
<dbReference type="Gene3D" id="2.40.110.10">
    <property type="entry name" value="Butyryl-CoA Dehydrogenase, subunit A, domain 2"/>
    <property type="match status" value="1"/>
</dbReference>
<dbReference type="Pfam" id="PF00441">
    <property type="entry name" value="Acyl-CoA_dh_1"/>
    <property type="match status" value="1"/>
</dbReference>
<dbReference type="InterPro" id="IPR013786">
    <property type="entry name" value="AcylCoA_DH/ox_N"/>
</dbReference>
<sequence>MDLTWTAEELAFRDEVREFVKTQIPEDMRAKTFAHQRASREDYIRWHKILANRGWGAPNWPKEYGGTGWTSLQKMIFEVETFKGGAPRMLPFGLSMIGPVLMKFGNQAQKDYYLPRIINMDDWWCQGYSEPGSGSDLASLKTKAEIVGNEFVINGQKTWTTLAHHADWMFCLVRTDPGAKAQRGISMVLIDLRQPGVNVRPIKTLDSGAEVNEVWLENVKAPLENLVGELNGGWTYAKYLLGHERTGIAGLGYCYRELAILKSLAERTTSRGESLGMDPRVRDNINRVEASVRALEMLLLRVAADSSSAEPGPKASILKIRGSEIQQDLARLQMQIAGADAWPYDPDWMFAESSFHGPSPDFSPAAAAAYFDTRKTTIYGGSTEVQKGIIAKHIIGV</sequence>
<dbReference type="InterPro" id="IPR009075">
    <property type="entry name" value="AcylCo_DH/oxidase_C"/>
</dbReference>
<dbReference type="PANTHER" id="PTHR43292">
    <property type="entry name" value="ACYL-COA DEHYDROGENASE"/>
    <property type="match status" value="1"/>
</dbReference>
<keyword evidence="3" id="KW-0285">Flavoprotein</keyword>
<evidence type="ECO:0000313" key="9">
    <source>
        <dbReference type="EMBL" id="PRY99604.1"/>
    </source>
</evidence>
<dbReference type="OrthoDB" id="9770681at2"/>
<comment type="caution">
    <text evidence="9">The sequence shown here is derived from an EMBL/GenBank/DDBJ whole genome shotgun (WGS) entry which is preliminary data.</text>
</comment>
<feature type="domain" description="Acyl-CoA dehydrogenase/oxidase N-terminal" evidence="8">
    <location>
        <begin position="6"/>
        <end position="120"/>
    </location>
</feature>
<dbReference type="GO" id="GO:0005886">
    <property type="term" value="C:plasma membrane"/>
    <property type="evidence" value="ECO:0007669"/>
    <property type="project" value="TreeGrafter"/>
</dbReference>
<dbReference type="SUPFAM" id="SSF47203">
    <property type="entry name" value="Acyl-CoA dehydrogenase C-terminal domain-like"/>
    <property type="match status" value="1"/>
</dbReference>
<dbReference type="InterPro" id="IPR052161">
    <property type="entry name" value="Mycobact_Acyl-CoA_DH"/>
</dbReference>
<accession>A0A2T0XKW6</accession>
<protein>
    <recommendedName>
        <fullName evidence="11">Pimeloyl-CoA dehydrogenase large subunit</fullName>
    </recommendedName>
</protein>
<dbReference type="Gene3D" id="1.20.140.10">
    <property type="entry name" value="Butyryl-CoA Dehydrogenase, subunit A, domain 3"/>
    <property type="match status" value="1"/>
</dbReference>
<proteinExistence type="inferred from homology"/>
<dbReference type="InterPro" id="IPR037069">
    <property type="entry name" value="AcylCoA_DH/ox_N_sf"/>
</dbReference>
<evidence type="ECO:0000259" key="6">
    <source>
        <dbReference type="Pfam" id="PF00441"/>
    </source>
</evidence>
<evidence type="ECO:0000259" key="8">
    <source>
        <dbReference type="Pfam" id="PF02771"/>
    </source>
</evidence>
<organism evidence="9 10">
    <name type="scientific">Jezberella montanilacus</name>
    <dbReference type="NCBI Taxonomy" id="323426"/>
    <lineage>
        <taxon>Bacteria</taxon>
        <taxon>Pseudomonadati</taxon>
        <taxon>Pseudomonadota</taxon>
        <taxon>Betaproteobacteria</taxon>
        <taxon>Burkholderiales</taxon>
        <taxon>Alcaligenaceae</taxon>
        <taxon>Jezberella</taxon>
    </lineage>
</organism>
<dbReference type="SUPFAM" id="SSF56645">
    <property type="entry name" value="Acyl-CoA dehydrogenase NM domain-like"/>
    <property type="match status" value="1"/>
</dbReference>
<dbReference type="Gene3D" id="1.10.540.10">
    <property type="entry name" value="Acyl-CoA dehydrogenase/oxidase, N-terminal domain"/>
    <property type="match status" value="1"/>
</dbReference>
<dbReference type="AlphaFoldDB" id="A0A2T0XKW6"/>